<evidence type="ECO:0000256" key="7">
    <source>
        <dbReference type="ARBA" id="ARBA00022777"/>
    </source>
</evidence>
<keyword evidence="11" id="KW-0460">Magnesium</keyword>
<feature type="binding site" evidence="11">
    <location>
        <position position="59"/>
    </location>
    <ligand>
        <name>substrate</name>
    </ligand>
</feature>
<evidence type="ECO:0000256" key="5">
    <source>
        <dbReference type="ARBA" id="ARBA00022679"/>
    </source>
</evidence>
<evidence type="ECO:0000256" key="3">
    <source>
        <dbReference type="ARBA" id="ARBA00012154"/>
    </source>
</evidence>
<dbReference type="InterPro" id="IPR000623">
    <property type="entry name" value="Shikimate_kinase/TSH1"/>
</dbReference>
<comment type="caution">
    <text evidence="12">The sequence shown here is derived from an EMBL/GenBank/DDBJ whole genome shotgun (WGS) entry which is preliminary data.</text>
</comment>
<evidence type="ECO:0000256" key="8">
    <source>
        <dbReference type="ARBA" id="ARBA00022840"/>
    </source>
</evidence>
<sequence>MHDKNIVLIGFMGTGKTSVGKKLAARLNREFVDIDEVIEKEFGMPPTEIFKTYGEKTFRQKEKEVIERYCQHSGKVLSLGGGAFLQEEVKKITLEKCFVIFLDISWEIWKERIPRLISTRPVLQGKTLEETEELFRFRQTIYNDYHLKIDTDRKSVDEVTEEIVQKIQL</sequence>
<comment type="similarity">
    <text evidence="2 11">Belongs to the shikimate kinase family.</text>
</comment>
<comment type="subunit">
    <text evidence="11">Monomer.</text>
</comment>
<dbReference type="GO" id="GO:0009423">
    <property type="term" value="P:chorismate biosynthetic process"/>
    <property type="evidence" value="ECO:0007669"/>
    <property type="project" value="UniProtKB-UniRule"/>
</dbReference>
<dbReference type="PANTHER" id="PTHR21087">
    <property type="entry name" value="SHIKIMATE KINASE"/>
    <property type="match status" value="1"/>
</dbReference>
<dbReference type="AlphaFoldDB" id="A0A8J2TS45"/>
<protein>
    <recommendedName>
        <fullName evidence="3 11">Shikimate kinase</fullName>
        <shortName evidence="11">SK</shortName>
        <ecNumber evidence="3 11">2.7.1.71</ecNumber>
    </recommendedName>
</protein>
<dbReference type="EC" id="2.7.1.71" evidence="3 11"/>
<gene>
    <name evidence="11 12" type="primary">aroK</name>
    <name evidence="12" type="ORF">GCM10010978_27050</name>
</gene>
<keyword evidence="6 11" id="KW-0547">Nucleotide-binding</keyword>
<dbReference type="Gene3D" id="3.40.50.300">
    <property type="entry name" value="P-loop containing nucleotide triphosphate hydrolases"/>
    <property type="match status" value="1"/>
</dbReference>
<evidence type="ECO:0000256" key="2">
    <source>
        <dbReference type="ARBA" id="ARBA00006997"/>
    </source>
</evidence>
<feature type="binding site" evidence="11">
    <location>
        <position position="81"/>
    </location>
    <ligand>
        <name>substrate</name>
    </ligand>
</feature>
<reference evidence="12" key="2">
    <citation type="submission" date="2020-09" db="EMBL/GenBank/DDBJ databases">
        <authorList>
            <person name="Sun Q."/>
            <person name="Zhou Y."/>
        </authorList>
    </citation>
    <scope>NUCLEOTIDE SEQUENCE</scope>
    <source>
        <strain evidence="12">CGMCC 1.12360</strain>
    </source>
</reference>
<dbReference type="InterPro" id="IPR031322">
    <property type="entry name" value="Shikimate/glucono_kinase"/>
</dbReference>
<evidence type="ECO:0000256" key="11">
    <source>
        <dbReference type="HAMAP-Rule" id="MF_00109"/>
    </source>
</evidence>
<evidence type="ECO:0000256" key="1">
    <source>
        <dbReference type="ARBA" id="ARBA00004842"/>
    </source>
</evidence>
<keyword evidence="5 11" id="KW-0808">Transferase</keyword>
<dbReference type="GO" id="GO:0004765">
    <property type="term" value="F:shikimate kinase activity"/>
    <property type="evidence" value="ECO:0007669"/>
    <property type="project" value="UniProtKB-UniRule"/>
</dbReference>
<organism evidence="12 13">
    <name type="scientific">Compostibacillus humi</name>
    <dbReference type="NCBI Taxonomy" id="1245525"/>
    <lineage>
        <taxon>Bacteria</taxon>
        <taxon>Bacillati</taxon>
        <taxon>Bacillota</taxon>
        <taxon>Bacilli</taxon>
        <taxon>Bacillales</taxon>
        <taxon>Bacillaceae</taxon>
        <taxon>Compostibacillus</taxon>
    </lineage>
</organism>
<dbReference type="CDD" id="cd00464">
    <property type="entry name" value="SK"/>
    <property type="match status" value="1"/>
</dbReference>
<evidence type="ECO:0000313" key="13">
    <source>
        <dbReference type="Proteomes" id="UP000602050"/>
    </source>
</evidence>
<dbReference type="Pfam" id="PF01202">
    <property type="entry name" value="SKI"/>
    <property type="match status" value="1"/>
</dbReference>
<keyword evidence="13" id="KW-1185">Reference proteome</keyword>
<dbReference type="SUPFAM" id="SSF52540">
    <property type="entry name" value="P-loop containing nucleoside triphosphate hydrolases"/>
    <property type="match status" value="1"/>
</dbReference>
<dbReference type="UniPathway" id="UPA00053">
    <property type="reaction ID" value="UER00088"/>
</dbReference>
<evidence type="ECO:0000256" key="9">
    <source>
        <dbReference type="ARBA" id="ARBA00023141"/>
    </source>
</evidence>
<evidence type="ECO:0000256" key="4">
    <source>
        <dbReference type="ARBA" id="ARBA00022605"/>
    </source>
</evidence>
<evidence type="ECO:0000256" key="6">
    <source>
        <dbReference type="ARBA" id="ARBA00022741"/>
    </source>
</evidence>
<keyword evidence="8 11" id="KW-0067">ATP-binding</keyword>
<feature type="binding site" evidence="11">
    <location>
        <begin position="13"/>
        <end position="18"/>
    </location>
    <ligand>
        <name>ATP</name>
        <dbReference type="ChEBI" id="CHEBI:30616"/>
    </ligand>
</feature>
<keyword evidence="7 11" id="KW-0418">Kinase</keyword>
<dbReference type="GO" id="GO:0000287">
    <property type="term" value="F:magnesium ion binding"/>
    <property type="evidence" value="ECO:0007669"/>
    <property type="project" value="UniProtKB-UniRule"/>
</dbReference>
<dbReference type="GO" id="GO:0005524">
    <property type="term" value="F:ATP binding"/>
    <property type="evidence" value="ECO:0007669"/>
    <property type="project" value="UniProtKB-UniRule"/>
</dbReference>
<dbReference type="GO" id="GO:0008652">
    <property type="term" value="P:amino acid biosynthetic process"/>
    <property type="evidence" value="ECO:0007669"/>
    <property type="project" value="UniProtKB-KW"/>
</dbReference>
<evidence type="ECO:0000256" key="10">
    <source>
        <dbReference type="ARBA" id="ARBA00048567"/>
    </source>
</evidence>
<dbReference type="InterPro" id="IPR023000">
    <property type="entry name" value="Shikimate_kinase_CS"/>
</dbReference>
<feature type="binding site" evidence="11">
    <location>
        <position position="120"/>
    </location>
    <ligand>
        <name>ATP</name>
        <dbReference type="ChEBI" id="CHEBI:30616"/>
    </ligand>
</feature>
<dbReference type="Proteomes" id="UP000602050">
    <property type="component" value="Unassembled WGS sequence"/>
</dbReference>
<comment type="caution">
    <text evidence="11">Lacks conserved residue(s) required for the propagation of feature annotation.</text>
</comment>
<comment type="subcellular location">
    <subcellularLocation>
        <location evidence="11">Cytoplasm</location>
    </subcellularLocation>
</comment>
<feature type="binding site" evidence="11">
    <location>
        <position position="138"/>
    </location>
    <ligand>
        <name>substrate</name>
    </ligand>
</feature>
<proteinExistence type="inferred from homology"/>
<dbReference type="PRINTS" id="PR01100">
    <property type="entry name" value="SHIKIMTKNASE"/>
</dbReference>
<comment type="function">
    <text evidence="11">Catalyzes the specific phosphorylation of the 3-hydroxyl group of shikimic acid using ATP as a cosubstrate.</text>
</comment>
<feature type="binding site" evidence="11">
    <location>
        <position position="35"/>
    </location>
    <ligand>
        <name>substrate</name>
    </ligand>
</feature>
<keyword evidence="11" id="KW-0479">Metal-binding</keyword>
<keyword evidence="9 11" id="KW-0057">Aromatic amino acid biosynthesis</keyword>
<dbReference type="PANTHER" id="PTHR21087:SF16">
    <property type="entry name" value="SHIKIMATE KINASE 1, CHLOROPLASTIC"/>
    <property type="match status" value="1"/>
</dbReference>
<dbReference type="EMBL" id="BMEV01000062">
    <property type="protein sequence ID" value="GFZ85554.1"/>
    <property type="molecule type" value="Genomic_DNA"/>
</dbReference>
<comment type="catalytic activity">
    <reaction evidence="10 11">
        <text>shikimate + ATP = 3-phosphoshikimate + ADP + H(+)</text>
        <dbReference type="Rhea" id="RHEA:13121"/>
        <dbReference type="ChEBI" id="CHEBI:15378"/>
        <dbReference type="ChEBI" id="CHEBI:30616"/>
        <dbReference type="ChEBI" id="CHEBI:36208"/>
        <dbReference type="ChEBI" id="CHEBI:145989"/>
        <dbReference type="ChEBI" id="CHEBI:456216"/>
        <dbReference type="EC" id="2.7.1.71"/>
    </reaction>
</comment>
<dbReference type="GO" id="GO:0005829">
    <property type="term" value="C:cytosol"/>
    <property type="evidence" value="ECO:0007669"/>
    <property type="project" value="TreeGrafter"/>
</dbReference>
<dbReference type="InterPro" id="IPR027417">
    <property type="entry name" value="P-loop_NTPase"/>
</dbReference>
<keyword evidence="11" id="KW-0963">Cytoplasm</keyword>
<accession>A0A8J2TS45</accession>
<dbReference type="GO" id="GO:0009073">
    <property type="term" value="P:aromatic amino acid family biosynthetic process"/>
    <property type="evidence" value="ECO:0007669"/>
    <property type="project" value="UniProtKB-KW"/>
</dbReference>
<name>A0A8J2TS45_9BACI</name>
<comment type="pathway">
    <text evidence="1 11">Metabolic intermediate biosynthesis; chorismate biosynthesis; chorismate from D-erythrose 4-phosphate and phosphoenolpyruvate: step 5/7.</text>
</comment>
<dbReference type="PROSITE" id="PS01128">
    <property type="entry name" value="SHIKIMATE_KINASE"/>
    <property type="match status" value="1"/>
</dbReference>
<feature type="binding site" evidence="11">
    <location>
        <position position="17"/>
    </location>
    <ligand>
        <name>Mg(2+)</name>
        <dbReference type="ChEBI" id="CHEBI:18420"/>
    </ligand>
</feature>
<comment type="cofactor">
    <cofactor evidence="11">
        <name>Mg(2+)</name>
        <dbReference type="ChEBI" id="CHEBI:18420"/>
    </cofactor>
    <text evidence="11">Binds 1 Mg(2+) ion per subunit.</text>
</comment>
<keyword evidence="4 11" id="KW-0028">Amino-acid biosynthesis</keyword>
<dbReference type="HAMAP" id="MF_00109">
    <property type="entry name" value="Shikimate_kinase"/>
    <property type="match status" value="1"/>
</dbReference>
<dbReference type="RefSeq" id="WP_188392953.1">
    <property type="nucleotide sequence ID" value="NZ_BMEV01000062.1"/>
</dbReference>
<evidence type="ECO:0000313" key="12">
    <source>
        <dbReference type="EMBL" id="GFZ85554.1"/>
    </source>
</evidence>
<reference evidence="12" key="1">
    <citation type="journal article" date="2014" name="Int. J. Syst. Evol. Microbiol.">
        <title>Complete genome sequence of Corynebacterium casei LMG S-19264T (=DSM 44701T), isolated from a smear-ripened cheese.</title>
        <authorList>
            <consortium name="US DOE Joint Genome Institute (JGI-PGF)"/>
            <person name="Walter F."/>
            <person name="Albersmeier A."/>
            <person name="Kalinowski J."/>
            <person name="Ruckert C."/>
        </authorList>
    </citation>
    <scope>NUCLEOTIDE SEQUENCE</scope>
    <source>
        <strain evidence="12">CGMCC 1.12360</strain>
    </source>
</reference>